<dbReference type="PANTHER" id="PTHR10339">
    <property type="entry name" value="ADP-RIBOSYLTRANSFERASE"/>
    <property type="match status" value="1"/>
</dbReference>
<dbReference type="GO" id="GO:0106274">
    <property type="term" value="F:NAD+-protein-arginine ADP-ribosyltransferase activity"/>
    <property type="evidence" value="ECO:0007669"/>
    <property type="project" value="UniProtKB-EC"/>
</dbReference>
<evidence type="ECO:0000256" key="5">
    <source>
        <dbReference type="ARBA" id="ARBA00022857"/>
    </source>
</evidence>
<dbReference type="GO" id="GO:0016779">
    <property type="term" value="F:nucleotidyltransferase activity"/>
    <property type="evidence" value="ECO:0007669"/>
    <property type="project" value="UniProtKB-KW"/>
</dbReference>
<dbReference type="GO" id="GO:0003950">
    <property type="term" value="F:NAD+ poly-ADP-ribosyltransferase activity"/>
    <property type="evidence" value="ECO:0007669"/>
    <property type="project" value="TreeGrafter"/>
</dbReference>
<keyword evidence="5 7" id="KW-0521">NADP</keyword>
<dbReference type="PRINTS" id="PR00970">
    <property type="entry name" value="RIBTRNSFRASE"/>
</dbReference>
<proteinExistence type="inferred from homology"/>
<dbReference type="PANTHER" id="PTHR10339:SF27">
    <property type="entry name" value="NAD(P)(+)--ARGININE ADP-RIBOSYLTRANSFERASE"/>
    <property type="match status" value="1"/>
</dbReference>
<evidence type="ECO:0000256" key="7">
    <source>
        <dbReference type="RuleBase" id="RU361228"/>
    </source>
</evidence>
<keyword evidence="3 7" id="KW-0808">Transferase</keyword>
<evidence type="ECO:0000256" key="3">
    <source>
        <dbReference type="ARBA" id="ARBA00022679"/>
    </source>
</evidence>
<comment type="catalytic activity">
    <reaction evidence="6 7">
        <text>L-arginyl-[protein] + NAD(+) = N(omega)-(ADP-D-ribosyl)-L-arginyl-[protein] + nicotinamide + H(+)</text>
        <dbReference type="Rhea" id="RHEA:19149"/>
        <dbReference type="Rhea" id="RHEA-COMP:10532"/>
        <dbReference type="Rhea" id="RHEA-COMP:15087"/>
        <dbReference type="ChEBI" id="CHEBI:15378"/>
        <dbReference type="ChEBI" id="CHEBI:17154"/>
        <dbReference type="ChEBI" id="CHEBI:29965"/>
        <dbReference type="ChEBI" id="CHEBI:57540"/>
        <dbReference type="ChEBI" id="CHEBI:142554"/>
        <dbReference type="EC" id="2.4.2.31"/>
    </reaction>
</comment>
<keyword evidence="4" id="KW-0548">Nucleotidyltransferase</keyword>
<comment type="similarity">
    <text evidence="1 7">Belongs to the Arg-specific ADP-ribosyltransferase family.</text>
</comment>
<accession>A0A6A5FRM7</accession>
<keyword evidence="7" id="KW-0732">Signal</keyword>
<dbReference type="InterPro" id="IPR050999">
    <property type="entry name" value="ADP-ribosyltransferase_ARG"/>
</dbReference>
<dbReference type="EMBL" id="VHII01000001">
    <property type="protein sequence ID" value="KAF1395298.1"/>
    <property type="molecule type" value="Genomic_DNA"/>
</dbReference>
<feature type="chain" id="PRO_5025717122" description="NAD(P)(+)--arginine ADP-ribosyltransferase" evidence="7">
    <location>
        <begin position="24"/>
        <end position="281"/>
    </location>
</feature>
<evidence type="ECO:0000313" key="9">
    <source>
        <dbReference type="Proteomes" id="UP000465112"/>
    </source>
</evidence>
<dbReference type="OrthoDB" id="423533at2759"/>
<evidence type="ECO:0000313" key="8">
    <source>
        <dbReference type="EMBL" id="KAF1395298.1"/>
    </source>
</evidence>
<evidence type="ECO:0000256" key="1">
    <source>
        <dbReference type="ARBA" id="ARBA00009558"/>
    </source>
</evidence>
<dbReference type="EC" id="2.4.2.31" evidence="7"/>
<evidence type="ECO:0000256" key="6">
    <source>
        <dbReference type="ARBA" id="ARBA00047597"/>
    </source>
</evidence>
<keyword evidence="9" id="KW-1185">Reference proteome</keyword>
<reference evidence="8 9" key="1">
    <citation type="submission" date="2019-06" db="EMBL/GenBank/DDBJ databases">
        <title>A chromosome-scale genome assembly of the European perch, Perca fluviatilis.</title>
        <authorList>
            <person name="Roques C."/>
            <person name="Zahm M."/>
            <person name="Cabau C."/>
            <person name="Klopp C."/>
            <person name="Bouchez O."/>
            <person name="Donnadieu C."/>
            <person name="Kuhl H."/>
            <person name="Gislard M."/>
            <person name="Guendouz S."/>
            <person name="Journot L."/>
            <person name="Haffray P."/>
            <person name="Bestin A."/>
            <person name="Morvezen R."/>
            <person name="Feron R."/>
            <person name="Wen M."/>
            <person name="Jouanno E."/>
            <person name="Herpin A."/>
            <person name="Schartl M."/>
            <person name="Postlethwait J."/>
            <person name="Schaerlinger B."/>
            <person name="Chardard D."/>
            <person name="Lecocq T."/>
            <person name="Poncet C."/>
            <person name="Jaffrelo L."/>
            <person name="Lampietro C."/>
            <person name="Guiguen Y."/>
        </authorList>
    </citation>
    <scope>NUCLEOTIDE SEQUENCE [LARGE SCALE GENOMIC DNA]</scope>
    <source>
        <tissue evidence="8">Blood</tissue>
    </source>
</reference>
<dbReference type="AlphaFoldDB" id="A0A6A5FRM7"/>
<dbReference type="Gene3D" id="3.90.176.10">
    <property type="entry name" value="Toxin ADP-ribosyltransferase, Chain A, domain 1"/>
    <property type="match status" value="1"/>
</dbReference>
<dbReference type="SUPFAM" id="SSF56399">
    <property type="entry name" value="ADP-ribosylation"/>
    <property type="match status" value="1"/>
</dbReference>
<evidence type="ECO:0000256" key="4">
    <source>
        <dbReference type="ARBA" id="ARBA00022695"/>
    </source>
</evidence>
<organism evidence="8 9">
    <name type="scientific">Perca fluviatilis</name>
    <name type="common">European perch</name>
    <dbReference type="NCBI Taxonomy" id="8168"/>
    <lineage>
        <taxon>Eukaryota</taxon>
        <taxon>Metazoa</taxon>
        <taxon>Chordata</taxon>
        <taxon>Craniata</taxon>
        <taxon>Vertebrata</taxon>
        <taxon>Euteleostomi</taxon>
        <taxon>Actinopterygii</taxon>
        <taxon>Neopterygii</taxon>
        <taxon>Teleostei</taxon>
        <taxon>Neoteleostei</taxon>
        <taxon>Acanthomorphata</taxon>
        <taxon>Eupercaria</taxon>
        <taxon>Perciformes</taxon>
        <taxon>Percoidei</taxon>
        <taxon>Percidae</taxon>
        <taxon>Percinae</taxon>
        <taxon>Perca</taxon>
    </lineage>
</organism>
<dbReference type="Proteomes" id="UP000465112">
    <property type="component" value="Chromosome 1"/>
</dbReference>
<sequence>MCNRRKLLLAAIIFTALNYKVTSAKILDMAPDAVDDLYDGCRKEAMEKFINLGLLRKELNGSEGFQKAWSTNTKCPKLIPGGTKEHTAALLAYTREKDFAKTFDNAVETMGGNVSTYENHFHFKSLHFLLMDSMLLLNPKKDCKIVYVLQDEYTAQKGSKVRFGRFTKVHTNNTMLKKFYEWDEQVLLRITSCIFVNLGDNICSDEQDMALLSPAEVFTVEAVNKIHDRRNEDDYTEIVLKHSQQDSLHNCYSFSRSPADVPTQCFVLMLVALSFFFFINY</sequence>
<comment type="caution">
    <text evidence="8">The sequence shown here is derived from an EMBL/GenBank/DDBJ whole genome shotgun (WGS) entry which is preliminary data.</text>
</comment>
<keyword evidence="2 7" id="KW-0328">Glycosyltransferase</keyword>
<evidence type="ECO:0000256" key="2">
    <source>
        <dbReference type="ARBA" id="ARBA00022676"/>
    </source>
</evidence>
<feature type="signal peptide" evidence="7">
    <location>
        <begin position="1"/>
        <end position="23"/>
    </location>
</feature>
<protein>
    <recommendedName>
        <fullName evidence="7">NAD(P)(+)--arginine ADP-ribosyltransferase</fullName>
        <ecNumber evidence="7">2.4.2.31</ecNumber>
    </recommendedName>
    <alternativeName>
        <fullName evidence="7">Mono(ADP-ribosyl)transferase</fullName>
    </alternativeName>
</protein>
<keyword evidence="7" id="KW-0520">NAD</keyword>
<name>A0A6A5FRM7_PERFL</name>
<dbReference type="Pfam" id="PF01129">
    <property type="entry name" value="ART"/>
    <property type="match status" value="1"/>
</dbReference>
<dbReference type="InterPro" id="IPR000768">
    <property type="entry name" value="ART"/>
</dbReference>
<gene>
    <name evidence="8" type="ORF">PFLUV_G00010090</name>
</gene>